<dbReference type="EMBL" id="DOGS01000319">
    <property type="protein sequence ID" value="HBQ50314.1"/>
    <property type="molecule type" value="Genomic_DNA"/>
</dbReference>
<accession>A0A356W9H8</accession>
<proteinExistence type="predicted"/>
<comment type="caution">
    <text evidence="2">The sequence shown here is derived from an EMBL/GenBank/DDBJ whole genome shotgun (WGS) entry which is preliminary data.</text>
</comment>
<gene>
    <name evidence="2" type="ORF">DD728_15805</name>
</gene>
<evidence type="ECO:0000313" key="2">
    <source>
        <dbReference type="EMBL" id="HBQ50314.1"/>
    </source>
</evidence>
<feature type="region of interest" description="Disordered" evidence="1">
    <location>
        <begin position="141"/>
        <end position="176"/>
    </location>
</feature>
<evidence type="ECO:0000256" key="1">
    <source>
        <dbReference type="SAM" id="MobiDB-lite"/>
    </source>
</evidence>
<organism evidence="2 3">
    <name type="scientific">Hyphomonas atlantica</name>
    <dbReference type="NCBI Taxonomy" id="1280948"/>
    <lineage>
        <taxon>Bacteria</taxon>
        <taxon>Pseudomonadati</taxon>
        <taxon>Pseudomonadota</taxon>
        <taxon>Alphaproteobacteria</taxon>
        <taxon>Hyphomonadales</taxon>
        <taxon>Hyphomonadaceae</taxon>
        <taxon>Hyphomonas</taxon>
    </lineage>
</organism>
<evidence type="ECO:0000313" key="3">
    <source>
        <dbReference type="Proteomes" id="UP000263957"/>
    </source>
</evidence>
<protein>
    <submittedName>
        <fullName evidence="2">Uncharacterized protein</fullName>
    </submittedName>
</protein>
<dbReference type="Proteomes" id="UP000263957">
    <property type="component" value="Unassembled WGS sequence"/>
</dbReference>
<dbReference type="AlphaFoldDB" id="A0A356W9H8"/>
<name>A0A356W9H8_9PROT</name>
<feature type="compositionally biased region" description="Gly residues" evidence="1">
    <location>
        <begin position="144"/>
        <end position="176"/>
    </location>
</feature>
<sequence>MNWTKTVCVGIAFAALVVGAGPIHAGDRFQRLETKTIPFVEALALTTNRKIGAIFAWPSANISHDVVVDFVGGPDYEDASGTGDRPQVSPGELEAMMRFARNPWDDDATVILKDGAVIGIAVPRSTGFVDFDTVKNSYTFEGNAEGGGGGDGGGGGGSGGSGGSGSGGAGGDGGGK</sequence>
<reference evidence="2 3" key="1">
    <citation type="journal article" date="2018" name="Nat. Biotechnol.">
        <title>A standardized bacterial taxonomy based on genome phylogeny substantially revises the tree of life.</title>
        <authorList>
            <person name="Parks D.H."/>
            <person name="Chuvochina M."/>
            <person name="Waite D.W."/>
            <person name="Rinke C."/>
            <person name="Skarshewski A."/>
            <person name="Chaumeil P.A."/>
            <person name="Hugenholtz P."/>
        </authorList>
    </citation>
    <scope>NUCLEOTIDE SEQUENCE [LARGE SCALE GENOMIC DNA]</scope>
    <source>
        <strain evidence="2">UBA10378</strain>
    </source>
</reference>